<evidence type="ECO:0000256" key="9">
    <source>
        <dbReference type="PIRSR" id="PIRSR000350-4"/>
    </source>
</evidence>
<keyword evidence="4" id="KW-0521">NADP</keyword>
<comment type="caution">
    <text evidence="13">The sequence shown here is derived from an EMBL/GenBank/DDBJ whole genome shotgun (WGS) entry which is preliminary data.</text>
</comment>
<dbReference type="PRINTS" id="PR00368">
    <property type="entry name" value="FADPNR"/>
</dbReference>
<gene>
    <name evidence="13" type="ORF">CLV85_0359</name>
</gene>
<dbReference type="PRINTS" id="PR00411">
    <property type="entry name" value="PNDRDTASEI"/>
</dbReference>
<comment type="cofactor">
    <cofactor evidence="8">
        <name>FAD</name>
        <dbReference type="ChEBI" id="CHEBI:57692"/>
    </cofactor>
    <text evidence="8">Binds 1 FAD per subunit.</text>
</comment>
<evidence type="ECO:0000313" key="14">
    <source>
        <dbReference type="Proteomes" id="UP000231742"/>
    </source>
</evidence>
<evidence type="ECO:0000259" key="12">
    <source>
        <dbReference type="Pfam" id="PF07992"/>
    </source>
</evidence>
<dbReference type="GO" id="GO:0050660">
    <property type="term" value="F:flavin adenine dinucleotide binding"/>
    <property type="evidence" value="ECO:0007669"/>
    <property type="project" value="TreeGrafter"/>
</dbReference>
<dbReference type="InterPro" id="IPR012999">
    <property type="entry name" value="Pyr_OxRdtase_I_AS"/>
</dbReference>
<comment type="similarity">
    <text evidence="1 10">Belongs to the class-I pyridine nucleotide-disulfide oxidoreductase family.</text>
</comment>
<dbReference type="SUPFAM" id="SSF51905">
    <property type="entry name" value="FAD/NAD(P)-binding domain"/>
    <property type="match status" value="1"/>
</dbReference>
<evidence type="ECO:0000256" key="8">
    <source>
        <dbReference type="PIRSR" id="PIRSR000350-3"/>
    </source>
</evidence>
<evidence type="ECO:0000256" key="4">
    <source>
        <dbReference type="ARBA" id="ARBA00022857"/>
    </source>
</evidence>
<reference evidence="13 14" key="1">
    <citation type="submission" date="2017-11" db="EMBL/GenBank/DDBJ databases">
        <title>Genomic Encyclopedia of Archaeal and Bacterial Type Strains, Phase II (KMG-II): From Individual Species to Whole Genera.</title>
        <authorList>
            <person name="Goeker M."/>
        </authorList>
    </citation>
    <scope>NUCLEOTIDE SEQUENCE [LARGE SCALE GENOMIC DNA]</scope>
    <source>
        <strain evidence="13 14">DSM 16400</strain>
    </source>
</reference>
<dbReference type="SUPFAM" id="SSF55424">
    <property type="entry name" value="FAD/NAD-linked reductases, dimerisation (C-terminal) domain"/>
    <property type="match status" value="1"/>
</dbReference>
<dbReference type="InterPro" id="IPR004099">
    <property type="entry name" value="Pyr_nucl-diS_OxRdtase_dimer"/>
</dbReference>
<dbReference type="Pfam" id="PF02852">
    <property type="entry name" value="Pyr_redox_dim"/>
    <property type="match status" value="1"/>
</dbReference>
<dbReference type="GO" id="GO:0003955">
    <property type="term" value="F:NAD(P)H dehydrogenase (quinone) activity"/>
    <property type="evidence" value="ECO:0007669"/>
    <property type="project" value="TreeGrafter"/>
</dbReference>
<dbReference type="InterPro" id="IPR016156">
    <property type="entry name" value="FAD/NAD-linked_Rdtase_dimer_sf"/>
</dbReference>
<dbReference type="Proteomes" id="UP000231742">
    <property type="component" value="Unassembled WGS sequence"/>
</dbReference>
<dbReference type="EMBL" id="PGFH01000001">
    <property type="protein sequence ID" value="PJJ81188.1"/>
    <property type="molecule type" value="Genomic_DNA"/>
</dbReference>
<dbReference type="PIRSF" id="PIRSF000350">
    <property type="entry name" value="Mercury_reductase_MerA"/>
    <property type="match status" value="1"/>
</dbReference>
<evidence type="ECO:0000256" key="7">
    <source>
        <dbReference type="ARBA" id="ARBA00023284"/>
    </source>
</evidence>
<dbReference type="InterPro" id="IPR001100">
    <property type="entry name" value="Pyr_nuc-diS_OxRdtase"/>
</dbReference>
<evidence type="ECO:0000256" key="5">
    <source>
        <dbReference type="ARBA" id="ARBA00023002"/>
    </source>
</evidence>
<dbReference type="GO" id="GO:0016668">
    <property type="term" value="F:oxidoreductase activity, acting on a sulfur group of donors, NAD(P) as acceptor"/>
    <property type="evidence" value="ECO:0007669"/>
    <property type="project" value="InterPro"/>
</dbReference>
<dbReference type="PANTHER" id="PTHR43014">
    <property type="entry name" value="MERCURIC REDUCTASE"/>
    <property type="match status" value="1"/>
</dbReference>
<keyword evidence="2 10" id="KW-0285">Flavoprotein</keyword>
<feature type="disulfide bond" description="Redox-active" evidence="9">
    <location>
        <begin position="42"/>
        <end position="47"/>
    </location>
</feature>
<keyword evidence="3 8" id="KW-0274">FAD</keyword>
<feature type="binding site" evidence="8">
    <location>
        <position position="305"/>
    </location>
    <ligand>
        <name>NAD(+)</name>
        <dbReference type="ChEBI" id="CHEBI:57540"/>
    </ligand>
</feature>
<feature type="binding site" evidence="8">
    <location>
        <position position="264"/>
    </location>
    <ligand>
        <name>NAD(+)</name>
        <dbReference type="ChEBI" id="CHEBI:57540"/>
    </ligand>
</feature>
<evidence type="ECO:0000256" key="1">
    <source>
        <dbReference type="ARBA" id="ARBA00007532"/>
    </source>
</evidence>
<dbReference type="RefSeq" id="WP_100387897.1">
    <property type="nucleotide sequence ID" value="NZ_BMZU01000001.1"/>
</dbReference>
<dbReference type="PROSITE" id="PS00076">
    <property type="entry name" value="PYRIDINE_REDOX_1"/>
    <property type="match status" value="1"/>
</dbReference>
<evidence type="ECO:0000256" key="6">
    <source>
        <dbReference type="ARBA" id="ARBA00023157"/>
    </source>
</evidence>
<proteinExistence type="inferred from homology"/>
<dbReference type="Gene3D" id="3.30.390.30">
    <property type="match status" value="1"/>
</dbReference>
<feature type="binding site" evidence="8">
    <location>
        <begin position="176"/>
        <end position="183"/>
    </location>
    <ligand>
        <name>NAD(+)</name>
        <dbReference type="ChEBI" id="CHEBI:57540"/>
    </ligand>
</feature>
<sequence length="479" mass="49962">MPAQWDLIVIGSGSAGIVASKTAARFGARVLLVERHRLGGDCLWTGCVPSKSLIAAAHAAHVARTSERFGVTAENVTVDFARAMGHVQDAVATIEPHDSVEAFAEFGIEVAHGDARFTGRHSLEIDGTRHTFVQAVIATGTVPRVPTFTGTDSVQMLTSDSIWELDELPQRLVVLGGGAIGSELGQAMARLGSDVTIVNRSNRILPAEEERASAVLQATFDRDGITVLNGRSAVEVVSSDGLSGELVLDDGTRVAFDRLLAAIGRTPNLDTLAPEAAGVAVTDQGYVDVDASLRTTNKHIWSAGDVAGLPKFSHVAGVSGSTAGTNAILGLRRKFNEAVVPRVTFTSPEIAAVGLTAADAIEGKHRVFTGEHGSTDRAVAEGDEDGFAQIVVSSSGRVLGGTIVGPRAGESLGELTVAVSAKLSTSTLASATHAYPTFTDALWNAAIADVQYRLKSGVVKSGIQLLVRVRRAILGKPRA</sequence>
<dbReference type="Gene3D" id="3.50.50.60">
    <property type="entry name" value="FAD/NAD(P)-binding domain"/>
    <property type="match status" value="2"/>
</dbReference>
<accession>A0A2M9D6D2</accession>
<keyword evidence="7 10" id="KW-0676">Redox-active center</keyword>
<keyword evidence="5 10" id="KW-0560">Oxidoreductase</keyword>
<dbReference type="PANTHER" id="PTHR43014:SF2">
    <property type="entry name" value="MERCURIC REDUCTASE"/>
    <property type="match status" value="1"/>
</dbReference>
<feature type="domain" description="Pyridine nucleotide-disulphide oxidoreductase dimerisation" evidence="11">
    <location>
        <begin position="340"/>
        <end position="445"/>
    </location>
</feature>
<evidence type="ECO:0000256" key="2">
    <source>
        <dbReference type="ARBA" id="ARBA00022630"/>
    </source>
</evidence>
<name>A0A2M9D6D2_9MICO</name>
<keyword evidence="6" id="KW-1015">Disulfide bond</keyword>
<dbReference type="AlphaFoldDB" id="A0A2M9D6D2"/>
<dbReference type="InterPro" id="IPR036188">
    <property type="entry name" value="FAD/NAD-bd_sf"/>
</dbReference>
<evidence type="ECO:0000313" key="13">
    <source>
        <dbReference type="EMBL" id="PJJ81188.1"/>
    </source>
</evidence>
<protein>
    <submittedName>
        <fullName evidence="13">Pyruvate/2-oxoglutarate dehydrogenase complex dihydrolipoamide dehydrogenase (E3) component</fullName>
    </submittedName>
</protein>
<dbReference type="OrthoDB" id="9800167at2"/>
<keyword evidence="8" id="KW-0520">NAD</keyword>
<dbReference type="InterPro" id="IPR023753">
    <property type="entry name" value="FAD/NAD-binding_dom"/>
</dbReference>
<keyword evidence="13" id="KW-0670">Pyruvate</keyword>
<evidence type="ECO:0000256" key="3">
    <source>
        <dbReference type="ARBA" id="ARBA00022827"/>
    </source>
</evidence>
<keyword evidence="8" id="KW-0547">Nucleotide-binding</keyword>
<evidence type="ECO:0000256" key="10">
    <source>
        <dbReference type="RuleBase" id="RU003691"/>
    </source>
</evidence>
<feature type="binding site" evidence="8">
    <location>
        <position position="51"/>
    </location>
    <ligand>
        <name>FAD</name>
        <dbReference type="ChEBI" id="CHEBI:57692"/>
    </ligand>
</feature>
<keyword evidence="14" id="KW-1185">Reference proteome</keyword>
<organism evidence="13 14">
    <name type="scientific">Salinibacterium amurskyense</name>
    <dbReference type="NCBI Taxonomy" id="205941"/>
    <lineage>
        <taxon>Bacteria</taxon>
        <taxon>Bacillati</taxon>
        <taxon>Actinomycetota</taxon>
        <taxon>Actinomycetes</taxon>
        <taxon>Micrococcales</taxon>
        <taxon>Microbacteriaceae</taxon>
        <taxon>Salinibacterium</taxon>
    </lineage>
</organism>
<feature type="domain" description="FAD/NAD(P)-binding" evidence="12">
    <location>
        <begin position="6"/>
        <end position="317"/>
    </location>
</feature>
<evidence type="ECO:0000259" key="11">
    <source>
        <dbReference type="Pfam" id="PF02852"/>
    </source>
</evidence>
<dbReference type="Pfam" id="PF07992">
    <property type="entry name" value="Pyr_redox_2"/>
    <property type="match status" value="1"/>
</dbReference>